<dbReference type="RefSeq" id="WP_013570497.1">
    <property type="nucleotide sequence ID" value="NC_014963.1"/>
</dbReference>
<organism evidence="1 2">
    <name type="scientific">Terriglobus saanensis (strain ATCC BAA-1853 / DSM 23119 / SP1PR4)</name>
    <dbReference type="NCBI Taxonomy" id="401053"/>
    <lineage>
        <taxon>Bacteria</taxon>
        <taxon>Pseudomonadati</taxon>
        <taxon>Acidobacteriota</taxon>
        <taxon>Terriglobia</taxon>
        <taxon>Terriglobales</taxon>
        <taxon>Acidobacteriaceae</taxon>
        <taxon>Terriglobus</taxon>
    </lineage>
</organism>
<evidence type="ECO:0000313" key="2">
    <source>
        <dbReference type="Proteomes" id="UP000006844"/>
    </source>
</evidence>
<name>E8V3T0_TERSS</name>
<dbReference type="Proteomes" id="UP000006844">
    <property type="component" value="Chromosome"/>
</dbReference>
<dbReference type="SUPFAM" id="SSF55961">
    <property type="entry name" value="Bet v1-like"/>
    <property type="match status" value="1"/>
</dbReference>
<dbReference type="HOGENOM" id="CLU_104147_0_0_0"/>
<accession>E8V3T0</accession>
<dbReference type="CDD" id="cd07818">
    <property type="entry name" value="SRPBCC_1"/>
    <property type="match status" value="1"/>
</dbReference>
<evidence type="ECO:0000313" key="1">
    <source>
        <dbReference type="EMBL" id="ADV84767.1"/>
    </source>
</evidence>
<dbReference type="Gene3D" id="3.30.530.20">
    <property type="match status" value="1"/>
</dbReference>
<dbReference type="STRING" id="401053.AciPR4_4018"/>
<keyword evidence="2" id="KW-1185">Reference proteome</keyword>
<dbReference type="InterPro" id="IPR023393">
    <property type="entry name" value="START-like_dom_sf"/>
</dbReference>
<dbReference type="InterPro" id="IPR019587">
    <property type="entry name" value="Polyketide_cyclase/dehydratase"/>
</dbReference>
<protein>
    <submittedName>
        <fullName evidence="1">Polyketide cyclase/dehydrase</fullName>
    </submittedName>
</protein>
<dbReference type="OrthoDB" id="9807923at2"/>
<dbReference type="eggNOG" id="COG3832">
    <property type="taxonomic scope" value="Bacteria"/>
</dbReference>
<proteinExistence type="predicted"/>
<reference evidence="1 2" key="1">
    <citation type="journal article" date="2012" name="Stand. Genomic Sci.">
        <title>Complete genome sequence of Terriglobus saanensis type strain SP1PR4(T), an Acidobacteria from tundra soil.</title>
        <authorList>
            <person name="Rawat S.R."/>
            <person name="Mannisto M.K."/>
            <person name="Starovoytov V."/>
            <person name="Goodwin L."/>
            <person name="Nolan M."/>
            <person name="Hauser L."/>
            <person name="Land M."/>
            <person name="Davenport K.W."/>
            <person name="Woyke T."/>
            <person name="Haggblom M.M."/>
        </authorList>
    </citation>
    <scope>NUCLEOTIDE SEQUENCE</scope>
    <source>
        <strain evidence="2">ATCC BAA-1853 / DSM 23119 / SP1PR4</strain>
    </source>
</reference>
<dbReference type="Pfam" id="PF10604">
    <property type="entry name" value="Polyketide_cyc2"/>
    <property type="match status" value="1"/>
</dbReference>
<sequence length="175" mass="19346">MLRKIMIIVVLLVVVLLLYASRQPDMFHVERSLVIAAAPEKIYPLIDDFHQWHLWSPWDKIDPAAKIVIGTPSSGPGATYAWEGNRKVGAGTMVILDDAAPTRVHIKLDFLKPMAGTSENLYTLTPEAGGTRVTWLMTGPMSFVSKIMCVFVSMDKMVGGDFDRGLANMKAVAER</sequence>
<dbReference type="EMBL" id="CP002467">
    <property type="protein sequence ID" value="ADV84767.1"/>
    <property type="molecule type" value="Genomic_DNA"/>
</dbReference>
<gene>
    <name evidence="1" type="ordered locus">AciPR4_4018</name>
</gene>
<dbReference type="KEGG" id="tsa:AciPR4_4018"/>
<dbReference type="AlphaFoldDB" id="E8V3T0"/>